<dbReference type="InterPro" id="IPR042171">
    <property type="entry name" value="Acyl-CoA_hotdog"/>
</dbReference>
<accession>A0A371NW35</accession>
<feature type="domain" description="Acyl-CoA thioesterase-like C-terminal" evidence="2">
    <location>
        <begin position="130"/>
        <end position="252"/>
    </location>
</feature>
<dbReference type="InterPro" id="IPR049449">
    <property type="entry name" value="TesB_ACOT8-like_N"/>
</dbReference>
<evidence type="ECO:0000259" key="1">
    <source>
        <dbReference type="Pfam" id="PF13622"/>
    </source>
</evidence>
<dbReference type="RefSeq" id="WP_116241207.1">
    <property type="nucleotide sequence ID" value="NZ_QUAB01000024.1"/>
</dbReference>
<dbReference type="Proteomes" id="UP000262172">
    <property type="component" value="Unassembled WGS sequence"/>
</dbReference>
<dbReference type="InterPro" id="IPR029069">
    <property type="entry name" value="HotDog_dom_sf"/>
</dbReference>
<feature type="domain" description="Acyl-CoA thioesterase-like N-terminal HotDog" evidence="1">
    <location>
        <begin position="21"/>
        <end position="106"/>
    </location>
</feature>
<dbReference type="Gene3D" id="2.40.160.210">
    <property type="entry name" value="Acyl-CoA thioesterase, double hotdog domain"/>
    <property type="match status" value="1"/>
</dbReference>
<evidence type="ECO:0000259" key="2">
    <source>
        <dbReference type="Pfam" id="PF20789"/>
    </source>
</evidence>
<dbReference type="Pfam" id="PF20789">
    <property type="entry name" value="4HBT_3C"/>
    <property type="match status" value="1"/>
</dbReference>
<sequence length="260" mass="28400">MTAYFERLGETMFRATRATEGAWNVEEQHIAPTFGLLAHLMQLEHSSRHEHPLTLGKVTYDILGVIPIDIVEVQVRVLRPGRTIELIEATLSHDGRPAAVGRAWFMKAHDTADAAGSAFPAMPPRGGMPTWDAPDWPGAFVRTPEIRRVEEFPGRAHAWVRPLLPLIEGEEVSAAARMLGYVDLANGLTPRVSPSEVAFPNLDLTAHLLREPVGDWIGFDTTMSIGPGGLGITHTVLHDEEGSVGTSVQELTIRPLPFGS</sequence>
<dbReference type="OrthoDB" id="1413770at2"/>
<gene>
    <name evidence="3" type="ORF">DY023_04775</name>
</gene>
<protein>
    <submittedName>
        <fullName evidence="3">Thioesterase family protein</fullName>
    </submittedName>
</protein>
<dbReference type="SUPFAM" id="SSF54637">
    <property type="entry name" value="Thioesterase/thiol ester dehydrase-isomerase"/>
    <property type="match status" value="1"/>
</dbReference>
<dbReference type="AlphaFoldDB" id="A0A371NW35"/>
<evidence type="ECO:0000313" key="4">
    <source>
        <dbReference type="Proteomes" id="UP000262172"/>
    </source>
</evidence>
<proteinExistence type="predicted"/>
<organism evidence="3 4">
    <name type="scientific">Microbacterium bovistercoris</name>
    <dbReference type="NCBI Taxonomy" id="2293570"/>
    <lineage>
        <taxon>Bacteria</taxon>
        <taxon>Bacillati</taxon>
        <taxon>Actinomycetota</taxon>
        <taxon>Actinomycetes</taxon>
        <taxon>Micrococcales</taxon>
        <taxon>Microbacteriaceae</taxon>
        <taxon>Microbacterium</taxon>
    </lineage>
</organism>
<name>A0A371NW35_9MICO</name>
<evidence type="ECO:0000313" key="3">
    <source>
        <dbReference type="EMBL" id="REJ07018.1"/>
    </source>
</evidence>
<reference evidence="3 4" key="1">
    <citation type="submission" date="2018-08" db="EMBL/GenBank/DDBJ databases">
        <title>Isolation, diversity and antifungal activity of Actinobacteria from cow dung.</title>
        <authorList>
            <person name="Ling L."/>
        </authorList>
    </citation>
    <scope>NUCLEOTIDE SEQUENCE [LARGE SCALE GENOMIC DNA]</scope>
    <source>
        <strain evidence="3 4">NEAU-LLE</strain>
    </source>
</reference>
<dbReference type="EMBL" id="QUAB01000024">
    <property type="protein sequence ID" value="REJ07018.1"/>
    <property type="molecule type" value="Genomic_DNA"/>
</dbReference>
<comment type="caution">
    <text evidence="3">The sequence shown here is derived from an EMBL/GenBank/DDBJ whole genome shotgun (WGS) entry which is preliminary data.</text>
</comment>
<keyword evidence="4" id="KW-1185">Reference proteome</keyword>
<dbReference type="Pfam" id="PF13622">
    <property type="entry name" value="4HBT_3"/>
    <property type="match status" value="1"/>
</dbReference>
<dbReference type="InterPro" id="IPR049450">
    <property type="entry name" value="ACOT8-like_C"/>
</dbReference>